<reference evidence="1 2" key="1">
    <citation type="journal article" date="2016" name="Nat. Commun.">
        <title>Thousands of microbial genomes shed light on interconnected biogeochemical processes in an aquifer system.</title>
        <authorList>
            <person name="Anantharaman K."/>
            <person name="Brown C.T."/>
            <person name="Hug L.A."/>
            <person name="Sharon I."/>
            <person name="Castelle C.J."/>
            <person name="Probst A.J."/>
            <person name="Thomas B.C."/>
            <person name="Singh A."/>
            <person name="Wilkins M.J."/>
            <person name="Karaoz U."/>
            <person name="Brodie E.L."/>
            <person name="Williams K.H."/>
            <person name="Hubbard S.S."/>
            <person name="Banfield J.F."/>
        </authorList>
    </citation>
    <scope>NUCLEOTIDE SEQUENCE [LARGE SCALE GENOMIC DNA]</scope>
</reference>
<accession>A0A1F5EU18</accession>
<comment type="caution">
    <text evidence="1">The sequence shown here is derived from an EMBL/GenBank/DDBJ whole genome shotgun (WGS) entry which is preliminary data.</text>
</comment>
<organism evidence="1 2">
    <name type="scientific">Candidatus Campbellbacteria bacterium RIFCSPLOWO2_02_FULL_35_11</name>
    <dbReference type="NCBI Taxonomy" id="1797581"/>
    <lineage>
        <taxon>Bacteria</taxon>
        <taxon>Candidatus Campbelliibacteriota</taxon>
    </lineage>
</organism>
<dbReference type="AlphaFoldDB" id="A0A1F5EU18"/>
<dbReference type="Proteomes" id="UP000186545">
    <property type="component" value="Unassembled WGS sequence"/>
</dbReference>
<evidence type="ECO:0000313" key="1">
    <source>
        <dbReference type="EMBL" id="OGD70860.1"/>
    </source>
</evidence>
<proteinExistence type="predicted"/>
<gene>
    <name evidence="1" type="ORF">A3I18_01315</name>
</gene>
<dbReference type="SUPFAM" id="SSF143011">
    <property type="entry name" value="RelE-like"/>
    <property type="match status" value="1"/>
</dbReference>
<protein>
    <submittedName>
        <fullName evidence="1">Uncharacterized protein</fullName>
    </submittedName>
</protein>
<dbReference type="EMBL" id="MFAD01000002">
    <property type="protein sequence ID" value="OGD70860.1"/>
    <property type="molecule type" value="Genomic_DNA"/>
</dbReference>
<sequence>MKILSLHPEIREYLEKRKLEKKFEKQKKIFEKNPFHPSLETELLEPKKMRIWSFRIDRKYRAIFIFREKDIIEVIDVNNHYQ</sequence>
<evidence type="ECO:0000313" key="2">
    <source>
        <dbReference type="Proteomes" id="UP000186545"/>
    </source>
</evidence>
<dbReference type="Gene3D" id="3.30.2310.20">
    <property type="entry name" value="RelE-like"/>
    <property type="match status" value="1"/>
</dbReference>
<dbReference type="InterPro" id="IPR035093">
    <property type="entry name" value="RelE/ParE_toxin_dom_sf"/>
</dbReference>
<name>A0A1F5EU18_9BACT</name>